<dbReference type="EMBL" id="JABSTV010001248">
    <property type="protein sequence ID" value="KAH7968046.1"/>
    <property type="molecule type" value="Genomic_DNA"/>
</dbReference>
<evidence type="ECO:0000256" key="1">
    <source>
        <dbReference type="SAM" id="MobiDB-lite"/>
    </source>
</evidence>
<evidence type="ECO:0000313" key="4">
    <source>
        <dbReference type="Proteomes" id="UP000821837"/>
    </source>
</evidence>
<dbReference type="SUPFAM" id="SSF52540">
    <property type="entry name" value="P-loop containing nucleoside triphosphate hydrolases"/>
    <property type="match status" value="1"/>
</dbReference>
<dbReference type="AlphaFoldDB" id="A0A9D4Q4S9"/>
<dbReference type="InterPro" id="IPR027417">
    <property type="entry name" value="P-loop_NTPase"/>
</dbReference>
<name>A0A9D4Q4S9_RHISA</name>
<accession>A0A9D4Q4S9</accession>
<evidence type="ECO:0000313" key="3">
    <source>
        <dbReference type="EMBL" id="KAH7968046.1"/>
    </source>
</evidence>
<dbReference type="GO" id="GO:0008146">
    <property type="term" value="F:sulfotransferase activity"/>
    <property type="evidence" value="ECO:0007669"/>
    <property type="project" value="InterPro"/>
</dbReference>
<comment type="caution">
    <text evidence="3">The sequence shown here is derived from an EMBL/GenBank/DDBJ whole genome shotgun (WGS) entry which is preliminary data.</text>
</comment>
<reference evidence="3" key="2">
    <citation type="submission" date="2021-09" db="EMBL/GenBank/DDBJ databases">
        <authorList>
            <person name="Jia N."/>
            <person name="Wang J."/>
            <person name="Shi W."/>
            <person name="Du L."/>
            <person name="Sun Y."/>
            <person name="Zhan W."/>
            <person name="Jiang J."/>
            <person name="Wang Q."/>
            <person name="Zhang B."/>
            <person name="Ji P."/>
            <person name="Sakyi L.B."/>
            <person name="Cui X."/>
            <person name="Yuan T."/>
            <person name="Jiang B."/>
            <person name="Yang W."/>
            <person name="Lam T.T.-Y."/>
            <person name="Chang Q."/>
            <person name="Ding S."/>
            <person name="Wang X."/>
            <person name="Zhu J."/>
            <person name="Ruan X."/>
            <person name="Zhao L."/>
            <person name="Wei J."/>
            <person name="Que T."/>
            <person name="Du C."/>
            <person name="Cheng J."/>
            <person name="Dai P."/>
            <person name="Han X."/>
            <person name="Huang E."/>
            <person name="Gao Y."/>
            <person name="Liu J."/>
            <person name="Shao H."/>
            <person name="Ye R."/>
            <person name="Li L."/>
            <person name="Wei W."/>
            <person name="Wang X."/>
            <person name="Wang C."/>
            <person name="Huo Q."/>
            <person name="Li W."/>
            <person name="Guo W."/>
            <person name="Chen H."/>
            <person name="Chen S."/>
            <person name="Zhou L."/>
            <person name="Zhou L."/>
            <person name="Ni X."/>
            <person name="Tian J."/>
            <person name="Zhou Y."/>
            <person name="Sheng Y."/>
            <person name="Liu T."/>
            <person name="Pan Y."/>
            <person name="Xia L."/>
            <person name="Li J."/>
            <person name="Zhao F."/>
            <person name="Cao W."/>
        </authorList>
    </citation>
    <scope>NUCLEOTIDE SEQUENCE</scope>
    <source>
        <strain evidence="3">Rsan-2018</strain>
        <tissue evidence="3">Larvae</tissue>
    </source>
</reference>
<dbReference type="InterPro" id="IPR000863">
    <property type="entry name" value="Sulfotransferase_dom"/>
</dbReference>
<dbReference type="Gene3D" id="3.40.50.300">
    <property type="entry name" value="P-loop containing nucleotide triphosphate hydrolases"/>
    <property type="match status" value="1"/>
</dbReference>
<keyword evidence="4" id="KW-1185">Reference proteome</keyword>
<evidence type="ECO:0000259" key="2">
    <source>
        <dbReference type="Pfam" id="PF00685"/>
    </source>
</evidence>
<gene>
    <name evidence="3" type="ORF">HPB52_005531</name>
</gene>
<dbReference type="Proteomes" id="UP000821837">
    <property type="component" value="Unassembled WGS sequence"/>
</dbReference>
<sequence length="629" mass="69162">MATPSSAAGTWMRLRRQASRSTLVLATCVVSTGIRVVTPDLRNLSQAGHILGDYHDVPFWACHFGRSGRVIKHVQSALRRINALPVAKRAARRHSRAVLHVERPVQERFDRTAQKELKERSSSFEGEFNEMRGNLLRVSNLNYVPHIEVLAITEEDTSVAPLEAFKLHLSTHIQGQAFAKVTDPWNCQIIPNKNCEIRMNTDVVHVYENYDNMVAEKPMDLSYASLPQFIDDFELIGTVISDLLLRPSRCHRLSWESIRPQGHFDSKPNELQHLIPSHFLLSRSGSWRALDFPEVDDVKFPPYICRRDALYALGYWPDSTDIVISSYPGAGSSWIVQIVYLLIHNGHLGDITYSFTHGVSYLEAEGEAVESYTKPRIIKTHLGFENIIYTASAKYIYIGASRVSEPIRQIKDRATRDVLGSVTQTLSGSSVSTSSKTALVPYVEGQLMPRNNAPGQLEQYNDTQQRRTSIISGASVGSPAANGLTSSEPAANKARADSAPSKPEISTKVGVEGRVKNSALGHSEDVVRGSVEGASVGLAIAGGRLQSPTMEKDFESAPRAYAKDSVATFTCASSEMVVDLEESASKCPNAIRKADKSPTEPPVPALLGPSCSRAQDVVKKLETPREASA</sequence>
<proteinExistence type="predicted"/>
<dbReference type="Pfam" id="PF00685">
    <property type="entry name" value="Sulfotransfer_1"/>
    <property type="match status" value="1"/>
</dbReference>
<protein>
    <recommendedName>
        <fullName evidence="2">Sulfotransferase domain-containing protein</fullName>
    </recommendedName>
</protein>
<dbReference type="VEuPathDB" id="VectorBase:RSAN_035687"/>
<feature type="region of interest" description="Disordered" evidence="1">
    <location>
        <begin position="474"/>
        <end position="510"/>
    </location>
</feature>
<organism evidence="3 4">
    <name type="scientific">Rhipicephalus sanguineus</name>
    <name type="common">Brown dog tick</name>
    <name type="synonym">Ixodes sanguineus</name>
    <dbReference type="NCBI Taxonomy" id="34632"/>
    <lineage>
        <taxon>Eukaryota</taxon>
        <taxon>Metazoa</taxon>
        <taxon>Ecdysozoa</taxon>
        <taxon>Arthropoda</taxon>
        <taxon>Chelicerata</taxon>
        <taxon>Arachnida</taxon>
        <taxon>Acari</taxon>
        <taxon>Parasitiformes</taxon>
        <taxon>Ixodida</taxon>
        <taxon>Ixodoidea</taxon>
        <taxon>Ixodidae</taxon>
        <taxon>Rhipicephalinae</taxon>
        <taxon>Rhipicephalus</taxon>
        <taxon>Rhipicephalus</taxon>
    </lineage>
</organism>
<feature type="domain" description="Sulfotransferase" evidence="2">
    <location>
        <begin position="320"/>
        <end position="398"/>
    </location>
</feature>
<reference evidence="3" key="1">
    <citation type="journal article" date="2020" name="Cell">
        <title>Large-Scale Comparative Analyses of Tick Genomes Elucidate Their Genetic Diversity and Vector Capacities.</title>
        <authorList>
            <consortium name="Tick Genome and Microbiome Consortium (TIGMIC)"/>
            <person name="Jia N."/>
            <person name="Wang J."/>
            <person name="Shi W."/>
            <person name="Du L."/>
            <person name="Sun Y."/>
            <person name="Zhan W."/>
            <person name="Jiang J.F."/>
            <person name="Wang Q."/>
            <person name="Zhang B."/>
            <person name="Ji P."/>
            <person name="Bell-Sakyi L."/>
            <person name="Cui X.M."/>
            <person name="Yuan T.T."/>
            <person name="Jiang B.G."/>
            <person name="Yang W.F."/>
            <person name="Lam T.T."/>
            <person name="Chang Q.C."/>
            <person name="Ding S.J."/>
            <person name="Wang X.J."/>
            <person name="Zhu J.G."/>
            <person name="Ruan X.D."/>
            <person name="Zhao L."/>
            <person name="Wei J.T."/>
            <person name="Ye R.Z."/>
            <person name="Que T.C."/>
            <person name="Du C.H."/>
            <person name="Zhou Y.H."/>
            <person name="Cheng J.X."/>
            <person name="Dai P.F."/>
            <person name="Guo W.B."/>
            <person name="Han X.H."/>
            <person name="Huang E.J."/>
            <person name="Li L.F."/>
            <person name="Wei W."/>
            <person name="Gao Y.C."/>
            <person name="Liu J.Z."/>
            <person name="Shao H.Z."/>
            <person name="Wang X."/>
            <person name="Wang C.C."/>
            <person name="Yang T.C."/>
            <person name="Huo Q.B."/>
            <person name="Li W."/>
            <person name="Chen H.Y."/>
            <person name="Chen S.E."/>
            <person name="Zhou L.G."/>
            <person name="Ni X.B."/>
            <person name="Tian J.H."/>
            <person name="Sheng Y."/>
            <person name="Liu T."/>
            <person name="Pan Y.S."/>
            <person name="Xia L.Y."/>
            <person name="Li J."/>
            <person name="Zhao F."/>
            <person name="Cao W.C."/>
        </authorList>
    </citation>
    <scope>NUCLEOTIDE SEQUENCE</scope>
    <source>
        <strain evidence="3">Rsan-2018</strain>
    </source>
</reference>
<feature type="region of interest" description="Disordered" evidence="1">
    <location>
        <begin position="591"/>
        <end position="610"/>
    </location>
</feature>